<evidence type="ECO:0000313" key="3">
    <source>
        <dbReference type="Proteomes" id="UP000886523"/>
    </source>
</evidence>
<evidence type="ECO:0000256" key="1">
    <source>
        <dbReference type="SAM" id="MobiDB-lite"/>
    </source>
</evidence>
<dbReference type="EMBL" id="MU129147">
    <property type="protein sequence ID" value="KAF9505546.1"/>
    <property type="molecule type" value="Genomic_DNA"/>
</dbReference>
<feature type="compositionally biased region" description="Basic and acidic residues" evidence="1">
    <location>
        <begin position="267"/>
        <end position="276"/>
    </location>
</feature>
<comment type="caution">
    <text evidence="2">The sequence shown here is derived from an EMBL/GenBank/DDBJ whole genome shotgun (WGS) entry which is preliminary data.</text>
</comment>
<dbReference type="Proteomes" id="UP000886523">
    <property type="component" value="Unassembled WGS sequence"/>
</dbReference>
<proteinExistence type="predicted"/>
<keyword evidence="3" id="KW-1185">Reference proteome</keyword>
<name>A0A9P6AIM0_9AGAM</name>
<protein>
    <submittedName>
        <fullName evidence="2">Uncharacterized protein</fullName>
    </submittedName>
</protein>
<feature type="region of interest" description="Disordered" evidence="1">
    <location>
        <begin position="267"/>
        <end position="288"/>
    </location>
</feature>
<reference evidence="2" key="1">
    <citation type="journal article" date="2020" name="Nat. Commun.">
        <title>Large-scale genome sequencing of mycorrhizal fungi provides insights into the early evolution of symbiotic traits.</title>
        <authorList>
            <person name="Miyauchi S."/>
            <person name="Kiss E."/>
            <person name="Kuo A."/>
            <person name="Drula E."/>
            <person name="Kohler A."/>
            <person name="Sanchez-Garcia M."/>
            <person name="Morin E."/>
            <person name="Andreopoulos B."/>
            <person name="Barry K.W."/>
            <person name="Bonito G."/>
            <person name="Buee M."/>
            <person name="Carver A."/>
            <person name="Chen C."/>
            <person name="Cichocki N."/>
            <person name="Clum A."/>
            <person name="Culley D."/>
            <person name="Crous P.W."/>
            <person name="Fauchery L."/>
            <person name="Girlanda M."/>
            <person name="Hayes R.D."/>
            <person name="Keri Z."/>
            <person name="LaButti K."/>
            <person name="Lipzen A."/>
            <person name="Lombard V."/>
            <person name="Magnuson J."/>
            <person name="Maillard F."/>
            <person name="Murat C."/>
            <person name="Nolan M."/>
            <person name="Ohm R.A."/>
            <person name="Pangilinan J."/>
            <person name="Pereira M.F."/>
            <person name="Perotto S."/>
            <person name="Peter M."/>
            <person name="Pfister S."/>
            <person name="Riley R."/>
            <person name="Sitrit Y."/>
            <person name="Stielow J.B."/>
            <person name="Szollosi G."/>
            <person name="Zifcakova L."/>
            <person name="Stursova M."/>
            <person name="Spatafora J.W."/>
            <person name="Tedersoo L."/>
            <person name="Vaario L.M."/>
            <person name="Yamada A."/>
            <person name="Yan M."/>
            <person name="Wang P."/>
            <person name="Xu J."/>
            <person name="Bruns T."/>
            <person name="Baldrian P."/>
            <person name="Vilgalys R."/>
            <person name="Dunand C."/>
            <person name="Henrissat B."/>
            <person name="Grigoriev I.V."/>
            <person name="Hibbett D."/>
            <person name="Nagy L.G."/>
            <person name="Martin F.M."/>
        </authorList>
    </citation>
    <scope>NUCLEOTIDE SEQUENCE</scope>
    <source>
        <strain evidence="2">UP504</strain>
    </source>
</reference>
<dbReference type="AlphaFoldDB" id="A0A9P6AIM0"/>
<accession>A0A9P6AIM0</accession>
<feature type="compositionally biased region" description="Polar residues" evidence="1">
    <location>
        <begin position="341"/>
        <end position="368"/>
    </location>
</feature>
<feature type="compositionally biased region" description="Basic and acidic residues" evidence="1">
    <location>
        <begin position="382"/>
        <end position="402"/>
    </location>
</feature>
<organism evidence="2 3">
    <name type="scientific">Hydnum rufescens UP504</name>
    <dbReference type="NCBI Taxonomy" id="1448309"/>
    <lineage>
        <taxon>Eukaryota</taxon>
        <taxon>Fungi</taxon>
        <taxon>Dikarya</taxon>
        <taxon>Basidiomycota</taxon>
        <taxon>Agaricomycotina</taxon>
        <taxon>Agaricomycetes</taxon>
        <taxon>Cantharellales</taxon>
        <taxon>Hydnaceae</taxon>
        <taxon>Hydnum</taxon>
    </lineage>
</organism>
<feature type="compositionally biased region" description="Basic and acidic residues" evidence="1">
    <location>
        <begin position="423"/>
        <end position="436"/>
    </location>
</feature>
<sequence>MQVPTELVLQTTHAQTGKSHGGPWNNFTWLYSAENPDHGLAAAELSEIYRKEKAKASKEGNEGYKMLLKGLHPQKTGKRFERKAAVGFVTALDPTDGAAIANTSVFAPSKKIGDIVEQIFWMPANKQKFMYSLGALNLAEAETFEPLIKGWEAYAEANPLEDLHSTVSGKLLEMANRVLKQNGVLEGWAKKGWPYVGIVIGFVKGAHSRQEGYPLVIPGTILYMEAFSRESVNVEDMEDGNLPLVFDQKKNPLLRLWDSTKWRKMDAAQKAKEGKNRAKMNKALQDTGGKSSAIINVVSSDLEDSPPGFREASDDGSGAEIAPQRTQEPRKMAKSVHKEANLNQGAAGSKSTQIHKPSAGQKVSSRQEPNLGRSKRRGQSSNRREDASLEPFHRTKKDRDRGLSPSPTEGRVPSQHCRSPSWNRDRDRHPEKKDPGRSPSPTPTEGGAQS</sequence>
<feature type="compositionally biased region" description="Basic and acidic residues" evidence="1">
    <location>
        <begin position="327"/>
        <end position="340"/>
    </location>
</feature>
<evidence type="ECO:0000313" key="2">
    <source>
        <dbReference type="EMBL" id="KAF9505546.1"/>
    </source>
</evidence>
<gene>
    <name evidence="2" type="ORF">BS47DRAFT_1367988</name>
</gene>
<feature type="region of interest" description="Disordered" evidence="1">
    <location>
        <begin position="300"/>
        <end position="450"/>
    </location>
</feature>